<dbReference type="EMBL" id="NPEY01000003">
    <property type="protein sequence ID" value="OZT75237.1"/>
    <property type="molecule type" value="Genomic_DNA"/>
</dbReference>
<dbReference type="Proteomes" id="UP000216538">
    <property type="component" value="Unassembled WGS sequence"/>
</dbReference>
<proteinExistence type="predicted"/>
<accession>A0A265E0Z7</accession>
<reference evidence="1 3" key="1">
    <citation type="submission" date="2011-10" db="EMBL/GenBank/DDBJ databases">
        <authorList>
            <person name="Quillaguamn J."/>
            <person name="Guzmn D."/>
            <person name="Balderrama-Subieta A."/>
            <person name="Cardona-Ortuo C."/>
            <person name="Guevara-Martnez M."/>
            <person name="Callisaya-Quispe N."/>
        </authorList>
    </citation>
    <scope>NUCLEOTIDE SEQUENCE [LARGE SCALE GENOMIC DNA]</scope>
    <source>
        <strain evidence="1 3">LC1</strain>
    </source>
</reference>
<gene>
    <name evidence="2" type="ORF">CE457_05655</name>
    <name evidence="1" type="ORF">KUC_2740</name>
</gene>
<organism evidence="1 3">
    <name type="scientific">Vreelandella boliviensis LC1</name>
    <dbReference type="NCBI Taxonomy" id="1072583"/>
    <lineage>
        <taxon>Bacteria</taxon>
        <taxon>Pseudomonadati</taxon>
        <taxon>Pseudomonadota</taxon>
        <taxon>Gammaproteobacteria</taxon>
        <taxon>Oceanospirillales</taxon>
        <taxon>Halomonadaceae</taxon>
        <taxon>Vreelandella</taxon>
    </lineage>
</organism>
<protein>
    <submittedName>
        <fullName evidence="1">Uncharacterized protein</fullName>
    </submittedName>
</protein>
<sequence length="77" mass="8691">MQLQNAFIPNIDELTTSTEWTSVHSYLPTNAKAPLLVVYRDIHGAGVTSAILERGRFLSVTNRALVRGVQAWRYMDE</sequence>
<dbReference type="Proteomes" id="UP000005756">
    <property type="component" value="Unassembled WGS sequence"/>
</dbReference>
<evidence type="ECO:0000313" key="2">
    <source>
        <dbReference type="EMBL" id="OZT75237.1"/>
    </source>
</evidence>
<dbReference type="OrthoDB" id="6168401at2"/>
<evidence type="ECO:0000313" key="4">
    <source>
        <dbReference type="Proteomes" id="UP000216538"/>
    </source>
</evidence>
<dbReference type="AlphaFoldDB" id="A0A265E0Z7"/>
<dbReference type="EMBL" id="JH393258">
    <property type="protein sequence ID" value="EHJ92782.1"/>
    <property type="molecule type" value="Genomic_DNA"/>
</dbReference>
<reference evidence="2 4" key="2">
    <citation type="submission" date="2017-07" db="EMBL/GenBank/DDBJ databases">
        <title>Shotgun whole genome sequences of three halophilic bacterial isolates.</title>
        <authorList>
            <person name="Pozzo T."/>
            <person name="Higdon S.M."/>
            <person name="Quillaguaman J."/>
        </authorList>
    </citation>
    <scope>NUCLEOTIDE SEQUENCE [LARGE SCALE GENOMIC DNA]</scope>
    <source>
        <strain evidence="2 4">LC1</strain>
    </source>
</reference>
<keyword evidence="4" id="KW-1185">Reference proteome</keyword>
<evidence type="ECO:0000313" key="3">
    <source>
        <dbReference type="Proteomes" id="UP000005756"/>
    </source>
</evidence>
<evidence type="ECO:0000313" key="1">
    <source>
        <dbReference type="EMBL" id="EHJ92782.1"/>
    </source>
</evidence>
<dbReference type="RefSeq" id="WP_007113691.1">
    <property type="nucleotide sequence ID" value="NZ_JH393258.1"/>
</dbReference>
<name>A0A265E0Z7_9GAMM</name>